<dbReference type="Proteomes" id="UP000287033">
    <property type="component" value="Unassembled WGS sequence"/>
</dbReference>
<evidence type="ECO:0000313" key="3">
    <source>
        <dbReference type="Proteomes" id="UP000287033"/>
    </source>
</evidence>
<comment type="caution">
    <text evidence="2">The sequence shown here is derived from an EMBL/GenBank/DDBJ whole genome shotgun (WGS) entry which is preliminary data.</text>
</comment>
<accession>A0A401U4B0</accession>
<reference evidence="2 3" key="1">
    <citation type="journal article" date="2018" name="Nat. Ecol. Evol.">
        <title>Shark genomes provide insights into elasmobranch evolution and the origin of vertebrates.</title>
        <authorList>
            <person name="Hara Y"/>
            <person name="Yamaguchi K"/>
            <person name="Onimaru K"/>
            <person name="Kadota M"/>
            <person name="Koyanagi M"/>
            <person name="Keeley SD"/>
            <person name="Tatsumi K"/>
            <person name="Tanaka K"/>
            <person name="Motone F"/>
            <person name="Kageyama Y"/>
            <person name="Nozu R"/>
            <person name="Adachi N"/>
            <person name="Nishimura O"/>
            <person name="Nakagawa R"/>
            <person name="Tanegashima C"/>
            <person name="Kiyatake I"/>
            <person name="Matsumoto R"/>
            <person name="Murakumo K"/>
            <person name="Nishida K"/>
            <person name="Terakita A"/>
            <person name="Kuratani S"/>
            <person name="Sato K"/>
            <person name="Hyodo S Kuraku.S."/>
        </authorList>
    </citation>
    <scope>NUCLEOTIDE SEQUENCE [LARGE SCALE GENOMIC DNA]</scope>
</reference>
<gene>
    <name evidence="2" type="ORF">chiPu_0033734</name>
</gene>
<protein>
    <submittedName>
        <fullName evidence="2">Uncharacterized protein</fullName>
    </submittedName>
</protein>
<keyword evidence="3" id="KW-1185">Reference proteome</keyword>
<dbReference type="EMBL" id="BEZZ01271015">
    <property type="protein sequence ID" value="GCC49764.1"/>
    <property type="molecule type" value="Genomic_DNA"/>
</dbReference>
<organism evidence="2 3">
    <name type="scientific">Chiloscyllium punctatum</name>
    <name type="common">Brownbanded bambooshark</name>
    <name type="synonym">Hemiscyllium punctatum</name>
    <dbReference type="NCBI Taxonomy" id="137246"/>
    <lineage>
        <taxon>Eukaryota</taxon>
        <taxon>Metazoa</taxon>
        <taxon>Chordata</taxon>
        <taxon>Craniata</taxon>
        <taxon>Vertebrata</taxon>
        <taxon>Chondrichthyes</taxon>
        <taxon>Elasmobranchii</taxon>
        <taxon>Galeomorphii</taxon>
        <taxon>Galeoidea</taxon>
        <taxon>Orectolobiformes</taxon>
        <taxon>Hemiscylliidae</taxon>
        <taxon>Chiloscyllium</taxon>
    </lineage>
</organism>
<dbReference type="AlphaFoldDB" id="A0A401U4B0"/>
<name>A0A401U4B0_CHIPU</name>
<feature type="region of interest" description="Disordered" evidence="1">
    <location>
        <begin position="35"/>
        <end position="63"/>
    </location>
</feature>
<proteinExistence type="predicted"/>
<feature type="compositionally biased region" description="Basic and acidic residues" evidence="1">
    <location>
        <begin position="41"/>
        <end position="63"/>
    </location>
</feature>
<evidence type="ECO:0000313" key="2">
    <source>
        <dbReference type="EMBL" id="GCC49764.1"/>
    </source>
</evidence>
<sequence>PDVSHRRGPGHGGRSGRQLLLLPLHGEAAILVEVAEEDPDADRLQPEGDEKEPNGREEQQLANHDDGGVFLLLLPSGREELRLLLRPAAGTAFRACAAAVRACAIAVAFFRAAALRLRPLFPPNVDFPRYACAPLRPSQWGGGGRREKGENDAPAQ</sequence>
<feature type="non-terminal residue" evidence="2">
    <location>
        <position position="1"/>
    </location>
</feature>
<evidence type="ECO:0000256" key="1">
    <source>
        <dbReference type="SAM" id="MobiDB-lite"/>
    </source>
</evidence>